<organism evidence="2 3">
    <name type="scientific">Pseudonocardia hierapolitana</name>
    <dbReference type="NCBI Taxonomy" id="1128676"/>
    <lineage>
        <taxon>Bacteria</taxon>
        <taxon>Bacillati</taxon>
        <taxon>Actinomycetota</taxon>
        <taxon>Actinomycetes</taxon>
        <taxon>Pseudonocardiales</taxon>
        <taxon>Pseudonocardiaceae</taxon>
        <taxon>Pseudonocardia</taxon>
    </lineage>
</organism>
<sequence>MPPFRALTAAAVLALCGGCSAAGGPADLPAAAVAAPCAETAPTPPADRPPALAATTSNWYGQGDLWVALPDYPPVPQGDALVLKFPMVTLVDGLPTASRGAPAVTAVRADAAGAAPGQVGGFAQAFGTTDLSFWPASVAFPSPGCWTVTGLLAAESVQFTMSVEEP</sequence>
<protein>
    <submittedName>
        <fullName evidence="2">Uncharacterized protein</fullName>
    </submittedName>
</protein>
<keyword evidence="1" id="KW-0732">Signal</keyword>
<name>A0A561SQG4_9PSEU</name>
<dbReference type="AlphaFoldDB" id="A0A561SQG4"/>
<feature type="signal peptide" evidence="1">
    <location>
        <begin position="1"/>
        <end position="21"/>
    </location>
</feature>
<reference evidence="2 3" key="1">
    <citation type="submission" date="2019-06" db="EMBL/GenBank/DDBJ databases">
        <title>Sequencing the genomes of 1000 actinobacteria strains.</title>
        <authorList>
            <person name="Klenk H.-P."/>
        </authorList>
    </citation>
    <scope>NUCLEOTIDE SEQUENCE [LARGE SCALE GENOMIC DNA]</scope>
    <source>
        <strain evidence="2 3">DSM 45671</strain>
    </source>
</reference>
<comment type="caution">
    <text evidence="2">The sequence shown here is derived from an EMBL/GenBank/DDBJ whole genome shotgun (WGS) entry which is preliminary data.</text>
</comment>
<gene>
    <name evidence="2" type="ORF">FHX44_113012</name>
</gene>
<evidence type="ECO:0000313" key="3">
    <source>
        <dbReference type="Proteomes" id="UP000321261"/>
    </source>
</evidence>
<dbReference type="EMBL" id="VIWU01000001">
    <property type="protein sequence ID" value="TWF77108.1"/>
    <property type="molecule type" value="Genomic_DNA"/>
</dbReference>
<evidence type="ECO:0000313" key="2">
    <source>
        <dbReference type="EMBL" id="TWF77108.1"/>
    </source>
</evidence>
<feature type="chain" id="PRO_5021891692" evidence="1">
    <location>
        <begin position="22"/>
        <end position="166"/>
    </location>
</feature>
<accession>A0A561SQG4</accession>
<dbReference type="Proteomes" id="UP000321261">
    <property type="component" value="Unassembled WGS sequence"/>
</dbReference>
<dbReference type="RefSeq" id="WP_147256345.1">
    <property type="nucleotide sequence ID" value="NZ_VIWU01000001.1"/>
</dbReference>
<dbReference type="OrthoDB" id="3576100at2"/>
<evidence type="ECO:0000256" key="1">
    <source>
        <dbReference type="SAM" id="SignalP"/>
    </source>
</evidence>
<proteinExistence type="predicted"/>
<keyword evidence="3" id="KW-1185">Reference proteome</keyword>